<reference evidence="1 2" key="1">
    <citation type="submission" date="2019-03" db="EMBL/GenBank/DDBJ databases">
        <title>Genomic Encyclopedia of Type Strains, Phase IV (KMG-IV): sequencing the most valuable type-strain genomes for metagenomic binning, comparative biology and taxonomic classification.</title>
        <authorList>
            <person name="Goeker M."/>
        </authorList>
    </citation>
    <scope>NUCLEOTIDE SEQUENCE [LARGE SCALE GENOMIC DNA]</scope>
    <source>
        <strain evidence="1 2">DSM 2286</strain>
    </source>
</reference>
<accession>A0A4R1P5W3</accession>
<dbReference type="Proteomes" id="UP000295169">
    <property type="component" value="Unassembled WGS sequence"/>
</dbReference>
<dbReference type="AlphaFoldDB" id="A0A4R1P5W3"/>
<evidence type="ECO:0000313" key="2">
    <source>
        <dbReference type="Proteomes" id="UP000295169"/>
    </source>
</evidence>
<comment type="caution">
    <text evidence="1">The sequence shown here is derived from an EMBL/GenBank/DDBJ whole genome shotgun (WGS) entry which is preliminary data.</text>
</comment>
<proteinExistence type="predicted"/>
<name>A0A4R1P5W3_9GAMM</name>
<gene>
    <name evidence="1" type="ORF">EV691_14011</name>
</gene>
<protein>
    <submittedName>
        <fullName evidence="1">Uncharacterized protein</fullName>
    </submittedName>
</protein>
<sequence>MWSGRERLELPGDIRPLIEATYAARPETDAMARWLDELEKGSRHRLGRQALRQLARVALAEDGVTLPESKAQTRYSETESGVVLRSSPRPWGCFQGDQGHHRHLAIFPTPVGCLQPD</sequence>
<dbReference type="RefSeq" id="WP_207390245.1">
    <property type="nucleotide sequence ID" value="NZ_JBHLST010000105.1"/>
</dbReference>
<organism evidence="1 2">
    <name type="scientific">Azotobacter chroococcum</name>
    <dbReference type="NCBI Taxonomy" id="353"/>
    <lineage>
        <taxon>Bacteria</taxon>
        <taxon>Pseudomonadati</taxon>
        <taxon>Pseudomonadota</taxon>
        <taxon>Gammaproteobacteria</taxon>
        <taxon>Pseudomonadales</taxon>
        <taxon>Pseudomonadaceae</taxon>
        <taxon>Azotobacter</taxon>
    </lineage>
</organism>
<evidence type="ECO:0000313" key="1">
    <source>
        <dbReference type="EMBL" id="TCL21537.1"/>
    </source>
</evidence>
<dbReference type="EMBL" id="SMMU01000040">
    <property type="protein sequence ID" value="TCL21537.1"/>
    <property type="molecule type" value="Genomic_DNA"/>
</dbReference>